<reference evidence="2 3" key="1">
    <citation type="journal article" date="2010" name="J. Bacteriol.">
        <title>Genome sequence of Fulvimarina pelagi HTCC2506T, a Mn(II)-oxidizing alphaproteobacterium possessing an aerobic anoxygenic photosynthetic gene cluster and Xanthorhodopsin.</title>
        <authorList>
            <person name="Kang I."/>
            <person name="Oh H.M."/>
            <person name="Lim S.I."/>
            <person name="Ferriera S."/>
            <person name="Giovannoni S.J."/>
            <person name="Cho J.C."/>
        </authorList>
    </citation>
    <scope>NUCLEOTIDE SEQUENCE [LARGE SCALE GENOMIC DNA]</scope>
    <source>
        <strain evidence="2 3">HTCC2506</strain>
    </source>
</reference>
<evidence type="ECO:0000313" key="3">
    <source>
        <dbReference type="Proteomes" id="UP000004310"/>
    </source>
</evidence>
<keyword evidence="3" id="KW-1185">Reference proteome</keyword>
<proteinExistence type="predicted"/>
<dbReference type="HOGENOM" id="CLU_1608863_0_0_5"/>
<dbReference type="PANTHER" id="PTHR38591">
    <property type="entry name" value="HYDROLASE"/>
    <property type="match status" value="1"/>
</dbReference>
<dbReference type="PANTHER" id="PTHR38591:SF1">
    <property type="entry name" value="BLL1000 PROTEIN"/>
    <property type="match status" value="1"/>
</dbReference>
<evidence type="ECO:0000259" key="1">
    <source>
        <dbReference type="Pfam" id="PF07143"/>
    </source>
</evidence>
<dbReference type="Gene3D" id="2.40.370.10">
    <property type="entry name" value="AttH-like domain"/>
    <property type="match status" value="2"/>
</dbReference>
<dbReference type="AlphaFoldDB" id="Q0G366"/>
<organism evidence="2 3">
    <name type="scientific">Fulvimarina pelagi HTCC2506</name>
    <dbReference type="NCBI Taxonomy" id="314231"/>
    <lineage>
        <taxon>Bacteria</taxon>
        <taxon>Pseudomonadati</taxon>
        <taxon>Pseudomonadota</taxon>
        <taxon>Alphaproteobacteria</taxon>
        <taxon>Hyphomicrobiales</taxon>
        <taxon>Aurantimonadaceae</taxon>
        <taxon>Fulvimarina</taxon>
    </lineage>
</organism>
<sequence>MFAQGENGYSRKGPETGDASIYYSLPHLGISGTLGRDGVETGVTGKAWLDREWSSNLLTPGAVGWDWTGLNFDDGGALVAFRIRGANGETVWAGGSYRGPDGEITRFKPDQVSFETVRSWTSPQTDAVYPVEQVLTVDLPSGEVSFPLKPMFEDQELDGRTSGMPVYWEGAIETTGGRGYLELTGYAGDLDM</sequence>
<dbReference type="Pfam" id="PF17186">
    <property type="entry name" value="Lipocalin_9"/>
    <property type="match status" value="1"/>
</dbReference>
<protein>
    <submittedName>
        <fullName evidence="2">Putative AttH</fullName>
    </submittedName>
</protein>
<dbReference type="Pfam" id="PF07143">
    <property type="entry name" value="CrtC"/>
    <property type="match status" value="1"/>
</dbReference>
<dbReference type="SUPFAM" id="SSF159245">
    <property type="entry name" value="AttH-like"/>
    <property type="match status" value="1"/>
</dbReference>
<dbReference type="STRING" id="217511.GCA_001463845_03387"/>
<dbReference type="InterPro" id="IPR010791">
    <property type="entry name" value="AttH_dom"/>
</dbReference>
<dbReference type="eggNOG" id="COG5621">
    <property type="taxonomic scope" value="Bacteria"/>
</dbReference>
<dbReference type="InterPro" id="IPR023374">
    <property type="entry name" value="AttH-like_dom_sf"/>
</dbReference>
<name>Q0G366_9HYPH</name>
<dbReference type="EMBL" id="AATP01000002">
    <property type="protein sequence ID" value="EAU41965.1"/>
    <property type="molecule type" value="Genomic_DNA"/>
</dbReference>
<gene>
    <name evidence="2" type="ORF">FP2506_16069</name>
</gene>
<dbReference type="Proteomes" id="UP000004310">
    <property type="component" value="Unassembled WGS sequence"/>
</dbReference>
<comment type="caution">
    <text evidence="2">The sequence shown here is derived from an EMBL/GenBank/DDBJ whole genome shotgun (WGS) entry which is preliminary data.</text>
</comment>
<evidence type="ECO:0000313" key="2">
    <source>
        <dbReference type="EMBL" id="EAU41965.1"/>
    </source>
</evidence>
<feature type="domain" description="AttH" evidence="1">
    <location>
        <begin position="3"/>
        <end position="55"/>
    </location>
</feature>
<accession>Q0G366</accession>